<keyword evidence="1" id="KW-1133">Transmembrane helix</keyword>
<comment type="caution">
    <text evidence="2">The sequence shown here is derived from an EMBL/GenBank/DDBJ whole genome shotgun (WGS) entry which is preliminary data.</text>
</comment>
<keyword evidence="1" id="KW-0472">Membrane</keyword>
<organism evidence="2 3">
    <name type="scientific">Corynebacterium phoceense</name>
    <dbReference type="NCBI Taxonomy" id="1686286"/>
    <lineage>
        <taxon>Bacteria</taxon>
        <taxon>Bacillati</taxon>
        <taxon>Actinomycetota</taxon>
        <taxon>Actinomycetes</taxon>
        <taxon>Mycobacteriales</taxon>
        <taxon>Corynebacteriaceae</taxon>
        <taxon>Corynebacterium</taxon>
    </lineage>
</organism>
<dbReference type="AlphaFoldDB" id="A0A540R7S9"/>
<accession>A0A540R7S9</accession>
<dbReference type="STRING" id="1686286.GCA_900092335_01506"/>
<keyword evidence="3" id="KW-1185">Reference proteome</keyword>
<dbReference type="EMBL" id="VHIR01000006">
    <property type="protein sequence ID" value="TQE43795.1"/>
    <property type="molecule type" value="Genomic_DNA"/>
</dbReference>
<feature type="transmembrane region" description="Helical" evidence="1">
    <location>
        <begin position="108"/>
        <end position="133"/>
    </location>
</feature>
<sequence length="141" mass="14944">MPPLNSVEGIDDPRRPLQRAVSFGWKGLVAITIVSLAIWGGVAGLPGIWGVLIGAAIGGAFVLMTAASVLFTSNTTPNTTLAVVFGGWLLKLVLLIIVMAVIRDLEFYHHVALFITVVAVLVVVLASEVWGVMTSQMSNVF</sequence>
<proteinExistence type="predicted"/>
<evidence type="ECO:0000313" key="2">
    <source>
        <dbReference type="EMBL" id="TQE43795.1"/>
    </source>
</evidence>
<evidence type="ECO:0000256" key="1">
    <source>
        <dbReference type="SAM" id="Phobius"/>
    </source>
</evidence>
<protein>
    <submittedName>
        <fullName evidence="2">Uncharacterized protein</fullName>
    </submittedName>
</protein>
<reference evidence="2 3" key="1">
    <citation type="submission" date="2019-06" db="EMBL/GenBank/DDBJ databases">
        <title>Draft genome of C. phoceense Strain 272.</title>
        <authorList>
            <person name="Pacheco L.G.C."/>
            <person name="Barberis C.M."/>
            <person name="Almuzara M.N."/>
            <person name="Traglia G.M."/>
            <person name="Santos C.S."/>
            <person name="Rocha D.J.P.G."/>
            <person name="Aguiar E.R.G.R."/>
            <person name="Vay C.A."/>
        </authorList>
    </citation>
    <scope>NUCLEOTIDE SEQUENCE [LARGE SCALE GENOMIC DNA]</scope>
    <source>
        <strain evidence="2 3">272</strain>
    </source>
</reference>
<feature type="transmembrane region" description="Helical" evidence="1">
    <location>
        <begin position="23"/>
        <end position="42"/>
    </location>
</feature>
<evidence type="ECO:0000313" key="3">
    <source>
        <dbReference type="Proteomes" id="UP000318080"/>
    </source>
</evidence>
<keyword evidence="1" id="KW-0812">Transmembrane</keyword>
<feature type="transmembrane region" description="Helical" evidence="1">
    <location>
        <begin position="48"/>
        <end position="71"/>
    </location>
</feature>
<gene>
    <name evidence="2" type="ORF">EJK80_05495</name>
</gene>
<feature type="transmembrane region" description="Helical" evidence="1">
    <location>
        <begin position="83"/>
        <end position="102"/>
    </location>
</feature>
<name>A0A540R7S9_9CORY</name>
<dbReference type="Proteomes" id="UP000318080">
    <property type="component" value="Unassembled WGS sequence"/>
</dbReference>